<evidence type="ECO:0000256" key="6">
    <source>
        <dbReference type="SAM" id="MobiDB-lite"/>
    </source>
</evidence>
<dbReference type="InterPro" id="IPR008942">
    <property type="entry name" value="ENTH_VHS"/>
</dbReference>
<dbReference type="EMBL" id="JALJAT010000013">
    <property type="protein sequence ID" value="KAK4467563.1"/>
    <property type="molecule type" value="Genomic_DNA"/>
</dbReference>
<keyword evidence="3" id="KW-0963">Cytoplasm</keyword>
<dbReference type="SMART" id="SM00273">
    <property type="entry name" value="ENTH"/>
    <property type="match status" value="1"/>
</dbReference>
<comment type="subcellular location">
    <subcellularLocation>
        <location evidence="1">Cytoplasm</location>
    </subcellularLocation>
</comment>
<dbReference type="GO" id="GO:0006897">
    <property type="term" value="P:endocytosis"/>
    <property type="evidence" value="ECO:0007669"/>
    <property type="project" value="TreeGrafter"/>
</dbReference>
<feature type="region of interest" description="Disordered" evidence="6">
    <location>
        <begin position="231"/>
        <end position="271"/>
    </location>
</feature>
<dbReference type="Gene3D" id="1.25.40.90">
    <property type="match status" value="1"/>
</dbReference>
<feature type="region of interest" description="Disordered" evidence="6">
    <location>
        <begin position="188"/>
        <end position="216"/>
    </location>
</feature>
<evidence type="ECO:0000256" key="5">
    <source>
        <dbReference type="ARBA" id="ARBA00023121"/>
    </source>
</evidence>
<evidence type="ECO:0000313" key="9">
    <source>
        <dbReference type="Proteomes" id="UP001292079"/>
    </source>
</evidence>
<name>A0AAE1Z5I1_SCHME</name>
<dbReference type="PROSITE" id="PS50330">
    <property type="entry name" value="UIM"/>
    <property type="match status" value="1"/>
</dbReference>
<dbReference type="AlphaFoldDB" id="A0AAE1Z5I1"/>
<dbReference type="PROSITE" id="PS50942">
    <property type="entry name" value="ENTH"/>
    <property type="match status" value="1"/>
</dbReference>
<feature type="compositionally biased region" description="Basic and acidic residues" evidence="6">
    <location>
        <begin position="255"/>
        <end position="266"/>
    </location>
</feature>
<protein>
    <recommendedName>
        <fullName evidence="7">ENTH domain-containing protein</fullName>
    </recommendedName>
</protein>
<accession>A0AAE1Z5I1</accession>
<feature type="compositionally biased region" description="Basic and acidic residues" evidence="6">
    <location>
        <begin position="231"/>
        <end position="248"/>
    </location>
</feature>
<reference evidence="8" key="1">
    <citation type="submission" date="2022-04" db="EMBL/GenBank/DDBJ databases">
        <authorList>
            <person name="Xu L."/>
            <person name="Lv Z."/>
        </authorList>
    </citation>
    <scope>NUCLEOTIDE SEQUENCE</scope>
    <source>
        <strain evidence="8">LV_2022a</strain>
    </source>
</reference>
<dbReference type="PANTHER" id="PTHR12276:SF115">
    <property type="entry name" value="FI19443P1"/>
    <property type="match status" value="1"/>
</dbReference>
<dbReference type="CDD" id="cd16990">
    <property type="entry name" value="ENTH_Epsin"/>
    <property type="match status" value="1"/>
</dbReference>
<dbReference type="InterPro" id="IPR003903">
    <property type="entry name" value="UIM_dom"/>
</dbReference>
<gene>
    <name evidence="8" type="ORF">MN116_008854</name>
</gene>
<dbReference type="PANTHER" id="PTHR12276">
    <property type="entry name" value="EPSIN/ENT-RELATED"/>
    <property type="match status" value="1"/>
</dbReference>
<dbReference type="GO" id="GO:0030276">
    <property type="term" value="F:clathrin binding"/>
    <property type="evidence" value="ECO:0007669"/>
    <property type="project" value="TreeGrafter"/>
</dbReference>
<organism evidence="8 9">
    <name type="scientific">Schistosoma mekongi</name>
    <name type="common">Parasitic worm</name>
    <dbReference type="NCBI Taxonomy" id="38744"/>
    <lineage>
        <taxon>Eukaryota</taxon>
        <taxon>Metazoa</taxon>
        <taxon>Spiralia</taxon>
        <taxon>Lophotrochozoa</taxon>
        <taxon>Platyhelminthes</taxon>
        <taxon>Trematoda</taxon>
        <taxon>Digenea</taxon>
        <taxon>Strigeidida</taxon>
        <taxon>Schistosomatoidea</taxon>
        <taxon>Schistosomatidae</taxon>
        <taxon>Schistosoma</taxon>
    </lineage>
</organism>
<evidence type="ECO:0000256" key="3">
    <source>
        <dbReference type="ARBA" id="ARBA00022490"/>
    </source>
</evidence>
<evidence type="ECO:0000259" key="7">
    <source>
        <dbReference type="PROSITE" id="PS50942"/>
    </source>
</evidence>
<dbReference type="FunFam" id="1.25.40.90:FF:000006">
    <property type="entry name" value="Clathrin interactor 1"/>
    <property type="match status" value="1"/>
</dbReference>
<dbReference type="GO" id="GO:0005886">
    <property type="term" value="C:plasma membrane"/>
    <property type="evidence" value="ECO:0007669"/>
    <property type="project" value="TreeGrafter"/>
</dbReference>
<evidence type="ECO:0000313" key="8">
    <source>
        <dbReference type="EMBL" id="KAK4467563.1"/>
    </source>
</evidence>
<comment type="similarity">
    <text evidence="2">Belongs to the epsin family.</text>
</comment>
<evidence type="ECO:0000256" key="4">
    <source>
        <dbReference type="ARBA" id="ARBA00022553"/>
    </source>
</evidence>
<keyword evidence="9" id="KW-1185">Reference proteome</keyword>
<keyword evidence="5" id="KW-0446">Lipid-binding</keyword>
<dbReference type="GO" id="GO:0005543">
    <property type="term" value="F:phospholipid binding"/>
    <property type="evidence" value="ECO:0007669"/>
    <property type="project" value="TreeGrafter"/>
</dbReference>
<feature type="region of interest" description="Disordered" evidence="6">
    <location>
        <begin position="318"/>
        <end position="365"/>
    </location>
</feature>
<comment type="caution">
    <text evidence="8">The sequence shown here is derived from an EMBL/GenBank/DDBJ whole genome shotgun (WGS) entry which is preliminary data.</text>
</comment>
<proteinExistence type="inferred from homology"/>
<dbReference type="Proteomes" id="UP001292079">
    <property type="component" value="Unassembled WGS sequence"/>
</dbReference>
<dbReference type="SUPFAM" id="SSF48464">
    <property type="entry name" value="ENTH/VHS domain"/>
    <property type="match status" value="1"/>
</dbReference>
<dbReference type="InterPro" id="IPR013809">
    <property type="entry name" value="ENTH"/>
</dbReference>
<feature type="compositionally biased region" description="Polar residues" evidence="6">
    <location>
        <begin position="325"/>
        <end position="351"/>
    </location>
</feature>
<sequence length="365" mass="40549">MPIHRHIKNVVHNYTDSERKVREATSNDPWGPSSTLMAEIADRTHNVMAFTEIMQMIWRRLNDKSKNWRHVYKALVLLDYLTKTGSEKVATQCRENIHSIETLRDFEYVEDGKDRGQTVREKARNLSALLRDEERLKEERLKALLARDRLMHGGLGSTASVGDSPIKYSISSGRSNYPAGYSGNNLYEKGTLPSKSPVPHSATELESVRPQSAGEEQLQLQLALAISKEEHAQEERRRRAEEAKEEAKVQIVLEQSRREEQKDKSVGKHSTSNILAASSGAFEPPSYASSGGLFNLVDTSLSAAPAHLPDPWSSPLAAPSIPLSNNNNTALPSPSSFNNTNALSPQQSSTFPLIAIDDPWSPKSN</sequence>
<dbReference type="GO" id="GO:0030125">
    <property type="term" value="C:clathrin vesicle coat"/>
    <property type="evidence" value="ECO:0007669"/>
    <property type="project" value="TreeGrafter"/>
</dbReference>
<evidence type="ECO:0000256" key="1">
    <source>
        <dbReference type="ARBA" id="ARBA00004496"/>
    </source>
</evidence>
<dbReference type="Pfam" id="PF01417">
    <property type="entry name" value="ENTH"/>
    <property type="match status" value="1"/>
</dbReference>
<feature type="domain" description="ENTH" evidence="7">
    <location>
        <begin position="9"/>
        <end position="140"/>
    </location>
</feature>
<reference evidence="8" key="2">
    <citation type="journal article" date="2023" name="Infect Dis Poverty">
        <title>Chromosome-scale genome of the human blood fluke Schistosoma mekongi and its implications for public health.</title>
        <authorList>
            <person name="Zhou M."/>
            <person name="Xu L."/>
            <person name="Xu D."/>
            <person name="Chen W."/>
            <person name="Khan J."/>
            <person name="Hu Y."/>
            <person name="Huang H."/>
            <person name="Wei H."/>
            <person name="Zhang Y."/>
            <person name="Chusongsang P."/>
            <person name="Tanasarnprasert K."/>
            <person name="Hu X."/>
            <person name="Limpanont Y."/>
            <person name="Lv Z."/>
        </authorList>
    </citation>
    <scope>NUCLEOTIDE SEQUENCE</scope>
    <source>
        <strain evidence="8">LV_2022a</strain>
    </source>
</reference>
<keyword evidence="4" id="KW-0597">Phosphoprotein</keyword>
<evidence type="ECO:0000256" key="2">
    <source>
        <dbReference type="ARBA" id="ARBA00010130"/>
    </source>
</evidence>
<dbReference type="GO" id="GO:0005768">
    <property type="term" value="C:endosome"/>
    <property type="evidence" value="ECO:0007669"/>
    <property type="project" value="TreeGrafter"/>
</dbReference>